<evidence type="ECO:0000313" key="1">
    <source>
        <dbReference type="EMBL" id="ATN92980.1"/>
    </source>
</evidence>
<gene>
    <name evidence="1" type="ORF">CPT_Melville_006</name>
</gene>
<organism evidence="1 2">
    <name type="scientific">Salmonella phage Melville</name>
    <dbReference type="NCBI Taxonomy" id="2041413"/>
    <lineage>
        <taxon>Viruses</taxon>
        <taxon>Duplodnaviria</taxon>
        <taxon>Heunggongvirae</taxon>
        <taxon>Uroviricota</taxon>
        <taxon>Caudoviricetes</taxon>
        <taxon>Pantevenvirales</taxon>
        <taxon>Straboviridae</taxon>
        <taxon>Tevenvirinae</taxon>
        <taxon>Gelderlandvirus</taxon>
        <taxon>Gelderlandvirus melville</taxon>
    </lineage>
</organism>
<name>A0A2D1GLV5_9CAUD</name>
<evidence type="ECO:0000313" key="2">
    <source>
        <dbReference type="Proteomes" id="UP000231463"/>
    </source>
</evidence>
<protein>
    <submittedName>
        <fullName evidence="1">Uncharacterized protein</fullName>
    </submittedName>
</protein>
<keyword evidence="2" id="KW-1185">Reference proteome</keyword>
<reference evidence="2" key="1">
    <citation type="submission" date="2017-09" db="EMBL/GenBank/DDBJ databases">
        <title>The complete genome of Salmonella phage Melville.</title>
        <authorList>
            <person name="Zhang K."/>
            <person name="Xie Y."/>
            <person name="Liu M."/>
            <person name="Gill J."/>
        </authorList>
    </citation>
    <scope>NUCLEOTIDE SEQUENCE [LARGE SCALE GENOMIC DNA]</scope>
</reference>
<sequence>MIFGKNSIQRKAASELRLVERAIGKYKLALFPVKLDNGRYIWLQKYYKVVQEFIAIKENNYATYYNDPYSQTLVFAYENEEQALHTVFCKKPNSNWYSPLYGAPALHHLMKYRDELIAKLN</sequence>
<dbReference type="EMBL" id="MF957259">
    <property type="protein sequence ID" value="ATN92980.1"/>
    <property type="molecule type" value="Genomic_DNA"/>
</dbReference>
<dbReference type="Proteomes" id="UP000231463">
    <property type="component" value="Segment"/>
</dbReference>
<proteinExistence type="predicted"/>
<accession>A0A2D1GLV5</accession>